<evidence type="ECO:0000313" key="2">
    <source>
        <dbReference type="EMBL" id="RDB19590.1"/>
    </source>
</evidence>
<dbReference type="EMBL" id="LUEZ02000077">
    <property type="protein sequence ID" value="RDB19590.1"/>
    <property type="molecule type" value="Genomic_DNA"/>
</dbReference>
<dbReference type="Gene3D" id="3.50.50.60">
    <property type="entry name" value="FAD/NAD(P)-binding domain"/>
    <property type="match status" value="1"/>
</dbReference>
<feature type="signal peptide" evidence="1">
    <location>
        <begin position="1"/>
        <end position="17"/>
    </location>
</feature>
<keyword evidence="3" id="KW-1185">Reference proteome</keyword>
<evidence type="ECO:0008006" key="4">
    <source>
        <dbReference type="Google" id="ProtNLM"/>
    </source>
</evidence>
<keyword evidence="1" id="KW-0732">Signal</keyword>
<dbReference type="InterPro" id="IPR036188">
    <property type="entry name" value="FAD/NAD-bd_sf"/>
</dbReference>
<comment type="caution">
    <text evidence="2">The sequence shown here is derived from an EMBL/GenBank/DDBJ whole genome shotgun (WGS) entry which is preliminary data.</text>
</comment>
<dbReference type="Proteomes" id="UP000076154">
    <property type="component" value="Unassembled WGS sequence"/>
</dbReference>
<gene>
    <name evidence="2" type="ORF">Hypma_013258</name>
</gene>
<reference evidence="2" key="1">
    <citation type="submission" date="2018-04" db="EMBL/GenBank/DDBJ databases">
        <title>Whole genome sequencing of Hypsizygus marmoreus.</title>
        <authorList>
            <person name="Choi I.-G."/>
            <person name="Min B."/>
            <person name="Kim J.-G."/>
            <person name="Kim S."/>
            <person name="Oh Y.-L."/>
            <person name="Kong W.-S."/>
            <person name="Park H."/>
            <person name="Jeong J."/>
            <person name="Song E.-S."/>
        </authorList>
    </citation>
    <scope>NUCLEOTIDE SEQUENCE [LARGE SCALE GENOMIC DNA]</scope>
    <source>
        <strain evidence="2">51987-8</strain>
    </source>
</reference>
<dbReference type="AlphaFoldDB" id="A0A369JEF8"/>
<proteinExistence type="predicted"/>
<name>A0A369JEF8_HYPMA</name>
<feature type="chain" id="PRO_5016745283" description="Amine oxidase domain-containing protein" evidence="1">
    <location>
        <begin position="18"/>
        <end position="101"/>
    </location>
</feature>
<dbReference type="STRING" id="39966.A0A369JEF8"/>
<evidence type="ECO:0000313" key="3">
    <source>
        <dbReference type="Proteomes" id="UP000076154"/>
    </source>
</evidence>
<accession>A0A369JEF8</accession>
<dbReference type="InParanoid" id="A0A369JEF8"/>
<protein>
    <recommendedName>
        <fullName evidence="4">Amine oxidase domain-containing protein</fullName>
    </recommendedName>
</protein>
<sequence>MAFASLVSRIVVELAASFVCPHHDNLRSNVERLYFAGETTSQEYSGESFFFKGLSPRTRFLHGAYFEGVNVAQEMVKCIRQHGCMGLRHVSEVGNLVPYGG</sequence>
<evidence type="ECO:0000256" key="1">
    <source>
        <dbReference type="SAM" id="SignalP"/>
    </source>
</evidence>
<organism evidence="2 3">
    <name type="scientific">Hypsizygus marmoreus</name>
    <name type="common">White beech mushroom</name>
    <name type="synonym">Agaricus marmoreus</name>
    <dbReference type="NCBI Taxonomy" id="39966"/>
    <lineage>
        <taxon>Eukaryota</taxon>
        <taxon>Fungi</taxon>
        <taxon>Dikarya</taxon>
        <taxon>Basidiomycota</taxon>
        <taxon>Agaricomycotina</taxon>
        <taxon>Agaricomycetes</taxon>
        <taxon>Agaricomycetidae</taxon>
        <taxon>Agaricales</taxon>
        <taxon>Tricholomatineae</taxon>
        <taxon>Lyophyllaceae</taxon>
        <taxon>Hypsizygus</taxon>
    </lineage>
</organism>